<keyword evidence="3" id="KW-1185">Reference proteome</keyword>
<dbReference type="GO" id="GO:0016740">
    <property type="term" value="F:transferase activity"/>
    <property type="evidence" value="ECO:0007669"/>
    <property type="project" value="UniProtKB-KW"/>
</dbReference>
<proteinExistence type="predicted"/>
<accession>A0A1H3J4E6</accession>
<dbReference type="InterPro" id="IPR050834">
    <property type="entry name" value="Glycosyltransf_2"/>
</dbReference>
<dbReference type="STRING" id="61595.SAMN05421644_15210"/>
<evidence type="ECO:0000259" key="1">
    <source>
        <dbReference type="Pfam" id="PF00535"/>
    </source>
</evidence>
<dbReference type="RefSeq" id="WP_177169066.1">
    <property type="nucleotide sequence ID" value="NZ_FNOW01000052.1"/>
</dbReference>
<dbReference type="PANTHER" id="PTHR43685:SF3">
    <property type="entry name" value="SLR2126 PROTEIN"/>
    <property type="match status" value="1"/>
</dbReference>
<dbReference type="Proteomes" id="UP000198672">
    <property type="component" value="Unassembled WGS sequence"/>
</dbReference>
<protein>
    <submittedName>
        <fullName evidence="2">Glycosyltransferase, GT2 family</fullName>
    </submittedName>
</protein>
<gene>
    <name evidence="2" type="ORF">SAMN05421644_15210</name>
</gene>
<dbReference type="AlphaFoldDB" id="A0A1H3J4E6"/>
<keyword evidence="2" id="KW-0808">Transferase</keyword>
<feature type="domain" description="Glycosyltransferase 2-like" evidence="1">
    <location>
        <begin position="60"/>
        <end position="159"/>
    </location>
</feature>
<dbReference type="EMBL" id="FNOW01000052">
    <property type="protein sequence ID" value="SDY34821.1"/>
    <property type="molecule type" value="Genomic_DNA"/>
</dbReference>
<evidence type="ECO:0000313" key="3">
    <source>
        <dbReference type="Proteomes" id="UP000198672"/>
    </source>
</evidence>
<evidence type="ECO:0000313" key="2">
    <source>
        <dbReference type="EMBL" id="SDY34821.1"/>
    </source>
</evidence>
<sequence length="463" mass="51789">MAEAKRNQRLLKDFAEAQRLYRDRQFSIARKRLAAYRAGIDYESFPRQDRRPAEQIIHSSVVLVSYGSGQGLLDCLYSLRKQIDPHFEIILVDQGGNESVHAELATWPLLWVCPPINLFPSEGRNLGAHFARGEFLIFLDDDAIAHEDFTAQAWFGMHQTQALALRGRIRPRSPDQPTPAPPPHYDLGEHPCLAPANLEGNLVVRRAAFQIVRGFDPLIFGHEGRELGWRLHQARRHGAFADTPWRGIYYWPMLQIRHDFATGERLATKRARHALGQAYLDTFAPGAFDAPERMDPALAELTPETLANQLPGPGITLILRAGTDLTQTQRLLTSLIQQAFQRPIEVLISAPNAKAAVAMIRPFLVRLPIRVLSPRNLHSRQNLSDLVGLGRYASIALVAETAVFSSNPWPTMLTTLEQQAVVAGPGELAETLLLCHRWTLGRGFTEPLDTPLPQLIKRLTIGG</sequence>
<dbReference type="InterPro" id="IPR029044">
    <property type="entry name" value="Nucleotide-diphossugar_trans"/>
</dbReference>
<dbReference type="SUPFAM" id="SSF53448">
    <property type="entry name" value="Nucleotide-diphospho-sugar transferases"/>
    <property type="match status" value="1"/>
</dbReference>
<dbReference type="Gene3D" id="3.90.550.10">
    <property type="entry name" value="Spore Coat Polysaccharide Biosynthesis Protein SpsA, Chain A"/>
    <property type="match status" value="1"/>
</dbReference>
<dbReference type="PANTHER" id="PTHR43685">
    <property type="entry name" value="GLYCOSYLTRANSFERASE"/>
    <property type="match status" value="1"/>
</dbReference>
<dbReference type="InterPro" id="IPR001173">
    <property type="entry name" value="Glyco_trans_2-like"/>
</dbReference>
<organism evidence="2 3">
    <name type="scientific">Allochromatium warmingii</name>
    <name type="common">Chromatium warmingii</name>
    <dbReference type="NCBI Taxonomy" id="61595"/>
    <lineage>
        <taxon>Bacteria</taxon>
        <taxon>Pseudomonadati</taxon>
        <taxon>Pseudomonadota</taxon>
        <taxon>Gammaproteobacteria</taxon>
        <taxon>Chromatiales</taxon>
        <taxon>Chromatiaceae</taxon>
        <taxon>Allochromatium</taxon>
    </lineage>
</organism>
<dbReference type="Pfam" id="PF00535">
    <property type="entry name" value="Glycos_transf_2"/>
    <property type="match status" value="1"/>
</dbReference>
<reference evidence="3" key="1">
    <citation type="submission" date="2016-10" db="EMBL/GenBank/DDBJ databases">
        <authorList>
            <person name="Varghese N."/>
            <person name="Submissions S."/>
        </authorList>
    </citation>
    <scope>NUCLEOTIDE SEQUENCE [LARGE SCALE GENOMIC DNA]</scope>
    <source>
        <strain evidence="3">DSM 173</strain>
    </source>
</reference>
<name>A0A1H3J4E6_ALLWA</name>